<name>A0A8X6XZR4_9ARAC</name>
<reference evidence="2" key="1">
    <citation type="submission" date="2020-08" db="EMBL/GenBank/DDBJ databases">
        <title>Multicomponent nature underlies the extraordinary mechanical properties of spider dragline silk.</title>
        <authorList>
            <person name="Kono N."/>
            <person name="Nakamura H."/>
            <person name="Mori M."/>
            <person name="Yoshida Y."/>
            <person name="Ohtoshi R."/>
            <person name="Malay A.D."/>
            <person name="Moran D.A.P."/>
            <person name="Tomita M."/>
            <person name="Numata K."/>
            <person name="Arakawa K."/>
        </authorList>
    </citation>
    <scope>NUCLEOTIDE SEQUENCE</scope>
</reference>
<dbReference type="AlphaFoldDB" id="A0A8X6XZR4"/>
<evidence type="ECO:0000256" key="1">
    <source>
        <dbReference type="SAM" id="MobiDB-lite"/>
    </source>
</evidence>
<keyword evidence="3" id="KW-1185">Reference proteome</keyword>
<organism evidence="2 3">
    <name type="scientific">Trichonephila inaurata madagascariensis</name>
    <dbReference type="NCBI Taxonomy" id="2747483"/>
    <lineage>
        <taxon>Eukaryota</taxon>
        <taxon>Metazoa</taxon>
        <taxon>Ecdysozoa</taxon>
        <taxon>Arthropoda</taxon>
        <taxon>Chelicerata</taxon>
        <taxon>Arachnida</taxon>
        <taxon>Araneae</taxon>
        <taxon>Araneomorphae</taxon>
        <taxon>Entelegynae</taxon>
        <taxon>Araneoidea</taxon>
        <taxon>Nephilidae</taxon>
        <taxon>Trichonephila</taxon>
        <taxon>Trichonephila inaurata</taxon>
    </lineage>
</organism>
<evidence type="ECO:0000313" key="2">
    <source>
        <dbReference type="EMBL" id="GFY63023.1"/>
    </source>
</evidence>
<proteinExistence type="predicted"/>
<evidence type="ECO:0000313" key="3">
    <source>
        <dbReference type="Proteomes" id="UP000886998"/>
    </source>
</evidence>
<dbReference type="EMBL" id="BMAV01014568">
    <property type="protein sequence ID" value="GFY63023.1"/>
    <property type="molecule type" value="Genomic_DNA"/>
</dbReference>
<feature type="region of interest" description="Disordered" evidence="1">
    <location>
        <begin position="65"/>
        <end position="85"/>
    </location>
</feature>
<dbReference type="Proteomes" id="UP000886998">
    <property type="component" value="Unassembled WGS sequence"/>
</dbReference>
<comment type="caution">
    <text evidence="2">The sequence shown here is derived from an EMBL/GenBank/DDBJ whole genome shotgun (WGS) entry which is preliminary data.</text>
</comment>
<protein>
    <submittedName>
        <fullName evidence="2">Uncharacterized protein</fullName>
    </submittedName>
</protein>
<gene>
    <name evidence="2" type="ORF">TNIN_69461</name>
</gene>
<sequence length="109" mass="12267">MSNGECSRLLYDIYSKDSLIVVPQAMNIPESNSNVDRERGPFIHEVAANNNCQVIKWALQILSKGHHKRKGPKGNCPGEKKGDAKELHEKMDTSMFSTSQTLSMWLEGY</sequence>
<accession>A0A8X6XZR4</accession>